<feature type="region of interest" description="Disordered" evidence="1">
    <location>
        <begin position="41"/>
        <end position="67"/>
    </location>
</feature>
<dbReference type="AlphaFoldDB" id="A0AAV4Y5L5"/>
<gene>
    <name evidence="2" type="ORF">CEXT_391111</name>
</gene>
<dbReference type="Proteomes" id="UP001054945">
    <property type="component" value="Unassembled WGS sequence"/>
</dbReference>
<protein>
    <submittedName>
        <fullName evidence="2">Uncharacterized protein</fullName>
    </submittedName>
</protein>
<keyword evidence="3" id="KW-1185">Reference proteome</keyword>
<name>A0AAV4Y5L5_CAEEX</name>
<dbReference type="EMBL" id="BPLR01018715">
    <property type="protein sequence ID" value="GIZ01736.1"/>
    <property type="molecule type" value="Genomic_DNA"/>
</dbReference>
<sequence length="111" mass="12625">MRANILTVDDPPSLTLPYLFVYEADCKFLPRETVLSDKRISETTSKKKVPPGLKKSANNCTEVPDLRMSPLSGRTKLDYALAQRHSLEIFPQQSLPLFLMQLPVEDGKMFR</sequence>
<evidence type="ECO:0000313" key="3">
    <source>
        <dbReference type="Proteomes" id="UP001054945"/>
    </source>
</evidence>
<reference evidence="2 3" key="1">
    <citation type="submission" date="2021-06" db="EMBL/GenBank/DDBJ databases">
        <title>Caerostris extrusa draft genome.</title>
        <authorList>
            <person name="Kono N."/>
            <person name="Arakawa K."/>
        </authorList>
    </citation>
    <scope>NUCLEOTIDE SEQUENCE [LARGE SCALE GENOMIC DNA]</scope>
</reference>
<evidence type="ECO:0000256" key="1">
    <source>
        <dbReference type="SAM" id="MobiDB-lite"/>
    </source>
</evidence>
<evidence type="ECO:0000313" key="2">
    <source>
        <dbReference type="EMBL" id="GIZ01736.1"/>
    </source>
</evidence>
<comment type="caution">
    <text evidence="2">The sequence shown here is derived from an EMBL/GenBank/DDBJ whole genome shotgun (WGS) entry which is preliminary data.</text>
</comment>
<accession>A0AAV4Y5L5</accession>
<organism evidence="2 3">
    <name type="scientific">Caerostris extrusa</name>
    <name type="common">Bark spider</name>
    <name type="synonym">Caerostris bankana</name>
    <dbReference type="NCBI Taxonomy" id="172846"/>
    <lineage>
        <taxon>Eukaryota</taxon>
        <taxon>Metazoa</taxon>
        <taxon>Ecdysozoa</taxon>
        <taxon>Arthropoda</taxon>
        <taxon>Chelicerata</taxon>
        <taxon>Arachnida</taxon>
        <taxon>Araneae</taxon>
        <taxon>Araneomorphae</taxon>
        <taxon>Entelegynae</taxon>
        <taxon>Araneoidea</taxon>
        <taxon>Araneidae</taxon>
        <taxon>Caerostris</taxon>
    </lineage>
</organism>
<proteinExistence type="predicted"/>